<comment type="caution">
    <text evidence="2">The sequence shown here is derived from an EMBL/GenBank/DDBJ whole genome shotgun (WGS) entry which is preliminary data.</text>
</comment>
<dbReference type="InterPro" id="IPR011042">
    <property type="entry name" value="6-blade_b-propeller_TolB-like"/>
</dbReference>
<dbReference type="PANTHER" id="PTHR24104:SF25">
    <property type="entry name" value="PROTEIN LIN-41"/>
    <property type="match status" value="1"/>
</dbReference>
<reference evidence="2" key="1">
    <citation type="submission" date="2021-02" db="EMBL/GenBank/DDBJ databases">
        <authorList>
            <person name="Nowell W R."/>
        </authorList>
    </citation>
    <scope>NUCLEOTIDE SEQUENCE</scope>
</reference>
<dbReference type="EMBL" id="CAJNRG010008976">
    <property type="protein sequence ID" value="CAF2109036.1"/>
    <property type="molecule type" value="Genomic_DNA"/>
</dbReference>
<protein>
    <submittedName>
        <fullName evidence="2">Uncharacterized protein</fullName>
    </submittedName>
</protein>
<feature type="chain" id="PRO_5032853104" evidence="1">
    <location>
        <begin position="23"/>
        <end position="407"/>
    </location>
</feature>
<evidence type="ECO:0000256" key="1">
    <source>
        <dbReference type="SAM" id="SignalP"/>
    </source>
</evidence>
<dbReference type="AlphaFoldDB" id="A0A816U3K3"/>
<accession>A0A816U3K3</accession>
<gene>
    <name evidence="2" type="ORF">XDN619_LOCUS20375</name>
</gene>
<dbReference type="Gene3D" id="2.120.10.30">
    <property type="entry name" value="TolB, C-terminal domain"/>
    <property type="match status" value="2"/>
</dbReference>
<evidence type="ECO:0000313" key="3">
    <source>
        <dbReference type="Proteomes" id="UP000663887"/>
    </source>
</evidence>
<sequence>MFYILYAFIYSLFLSLLDQVKSQACQDATQYDQCSSNIACGCLPLMNIDNSSICVLLHVKCSDLVSCAENSRVCYRPAHQCVRHPQCHSAPVCYPEAMALQVLCPPIPAMTTPSPVVPDDGICANAIWNINGATVAGGNGERSYTLDVQQQGLNISSDVQTFYRRQTKYIALWYRRSHPEGLFMDDDAAIYIADTWNDRVVKWELGASSGRVVAGGHGEGNQTNQLTYVTKVIVDKNGTMFICDRDIMQVKRWFKDASHGEILIANISCWGLAIDNKETLYISDFEQHLVTTWPGGQVVAGGNGEGHALNQLSGPNHIFVDQDQSIFVTDFHNNRVTKWSTGAKEGIVVAGGNGQGDDLNQLNGIKYSKIMCIAKLVSHQLLNYAKGVYVELFIQNQRSLTEWALSM</sequence>
<dbReference type="GO" id="GO:0008270">
    <property type="term" value="F:zinc ion binding"/>
    <property type="evidence" value="ECO:0007669"/>
    <property type="project" value="UniProtKB-KW"/>
</dbReference>
<dbReference type="Proteomes" id="UP000663887">
    <property type="component" value="Unassembled WGS sequence"/>
</dbReference>
<dbReference type="PANTHER" id="PTHR24104">
    <property type="entry name" value="E3 UBIQUITIN-PROTEIN LIGASE NHLRC1-RELATED"/>
    <property type="match status" value="1"/>
</dbReference>
<dbReference type="InterPro" id="IPR050952">
    <property type="entry name" value="TRIM-NHL_E3_ligases"/>
</dbReference>
<feature type="signal peptide" evidence="1">
    <location>
        <begin position="1"/>
        <end position="22"/>
    </location>
</feature>
<organism evidence="2 3">
    <name type="scientific">Rotaria magnacalcarata</name>
    <dbReference type="NCBI Taxonomy" id="392030"/>
    <lineage>
        <taxon>Eukaryota</taxon>
        <taxon>Metazoa</taxon>
        <taxon>Spiralia</taxon>
        <taxon>Gnathifera</taxon>
        <taxon>Rotifera</taxon>
        <taxon>Eurotatoria</taxon>
        <taxon>Bdelloidea</taxon>
        <taxon>Philodinida</taxon>
        <taxon>Philodinidae</taxon>
        <taxon>Rotaria</taxon>
    </lineage>
</organism>
<dbReference type="SUPFAM" id="SSF101898">
    <property type="entry name" value="NHL repeat"/>
    <property type="match status" value="1"/>
</dbReference>
<name>A0A816U3K3_9BILA</name>
<evidence type="ECO:0000313" key="2">
    <source>
        <dbReference type="EMBL" id="CAF2109036.1"/>
    </source>
</evidence>
<proteinExistence type="predicted"/>
<dbReference type="CDD" id="cd05819">
    <property type="entry name" value="NHL"/>
    <property type="match status" value="1"/>
</dbReference>
<keyword evidence="1" id="KW-0732">Signal</keyword>